<accession>A0A497YA79</accession>
<sequence>MSVEIIGPKESGMEKKDTKTRLINEITTTGLQAAAKKLGASASKAQIKKGVSKHISLIDELMHIALIKNKDSSKRVQRNIEFVGLGIMAAHTFYRGFKKKKRLLIFEGIFLTAALGGVLLATQLKALKRQIV</sequence>
<reference evidence="2 4" key="1">
    <citation type="submission" date="2018-10" db="EMBL/GenBank/DDBJ databases">
        <title>Genomic Encyclopedia of Archaeal and Bacterial Type Strains, Phase II (KMG-II): from individual species to whole genera.</title>
        <authorList>
            <person name="Goeker M."/>
        </authorList>
    </citation>
    <scope>NUCLEOTIDE SEQUENCE [LARGE SCALE GENOMIC DNA]</scope>
    <source>
        <strain evidence="2 4">DSM 19624</strain>
    </source>
</reference>
<dbReference type="RefSeq" id="WP_121281984.1">
    <property type="nucleotide sequence ID" value="NZ_RCCK01000010.1"/>
</dbReference>
<dbReference type="EMBL" id="SOPX01000002">
    <property type="protein sequence ID" value="TFB30740.1"/>
    <property type="molecule type" value="Genomic_DNA"/>
</dbReference>
<evidence type="ECO:0000313" key="4">
    <source>
        <dbReference type="Proteomes" id="UP000273898"/>
    </source>
</evidence>
<organism evidence="2 4">
    <name type="scientific">Pedobacter alluvionis</name>
    <dbReference type="NCBI Taxonomy" id="475253"/>
    <lineage>
        <taxon>Bacteria</taxon>
        <taxon>Pseudomonadati</taxon>
        <taxon>Bacteroidota</taxon>
        <taxon>Sphingobacteriia</taxon>
        <taxon>Sphingobacteriales</taxon>
        <taxon>Sphingobacteriaceae</taxon>
        <taxon>Pedobacter</taxon>
    </lineage>
</organism>
<evidence type="ECO:0000313" key="5">
    <source>
        <dbReference type="Proteomes" id="UP000297429"/>
    </source>
</evidence>
<protein>
    <submittedName>
        <fullName evidence="2">Uncharacterized protein</fullName>
    </submittedName>
</protein>
<evidence type="ECO:0000313" key="2">
    <source>
        <dbReference type="EMBL" id="RLJ79387.1"/>
    </source>
</evidence>
<keyword evidence="1" id="KW-0812">Transmembrane</keyword>
<keyword evidence="1" id="KW-1133">Transmembrane helix</keyword>
<evidence type="ECO:0000256" key="1">
    <source>
        <dbReference type="SAM" id="Phobius"/>
    </source>
</evidence>
<gene>
    <name evidence="2" type="ORF">BCL90_0079</name>
    <name evidence="3" type="ORF">E3V97_08870</name>
</gene>
<dbReference type="Proteomes" id="UP000297429">
    <property type="component" value="Unassembled WGS sequence"/>
</dbReference>
<reference evidence="3 5" key="2">
    <citation type="submission" date="2019-03" db="EMBL/GenBank/DDBJ databases">
        <authorList>
            <person name="He R.-H."/>
        </authorList>
    </citation>
    <scope>NUCLEOTIDE SEQUENCE [LARGE SCALE GENOMIC DNA]</scope>
    <source>
        <strain evidence="3 5">DSM 19624</strain>
    </source>
</reference>
<comment type="caution">
    <text evidence="2">The sequence shown here is derived from an EMBL/GenBank/DDBJ whole genome shotgun (WGS) entry which is preliminary data.</text>
</comment>
<keyword evidence="1" id="KW-0472">Membrane</keyword>
<dbReference type="EMBL" id="RCCK01000010">
    <property type="protein sequence ID" value="RLJ79387.1"/>
    <property type="molecule type" value="Genomic_DNA"/>
</dbReference>
<keyword evidence="5" id="KW-1185">Reference proteome</keyword>
<proteinExistence type="predicted"/>
<dbReference type="AlphaFoldDB" id="A0A497YA79"/>
<dbReference type="OrthoDB" id="771416at2"/>
<evidence type="ECO:0000313" key="3">
    <source>
        <dbReference type="EMBL" id="TFB30740.1"/>
    </source>
</evidence>
<dbReference type="Proteomes" id="UP000273898">
    <property type="component" value="Unassembled WGS sequence"/>
</dbReference>
<name>A0A497YA79_9SPHI</name>
<feature type="transmembrane region" description="Helical" evidence="1">
    <location>
        <begin position="103"/>
        <end position="122"/>
    </location>
</feature>